<dbReference type="EMBL" id="JACXVP010000007">
    <property type="protein sequence ID" value="KAG5594693.1"/>
    <property type="molecule type" value="Genomic_DNA"/>
</dbReference>
<accession>A0A9J5Y394</accession>
<evidence type="ECO:0000313" key="1">
    <source>
        <dbReference type="EMBL" id="KAG5594693.1"/>
    </source>
</evidence>
<organism evidence="1 2">
    <name type="scientific">Solanum commersonii</name>
    <name type="common">Commerson's wild potato</name>
    <name type="synonym">Commerson's nightshade</name>
    <dbReference type="NCBI Taxonomy" id="4109"/>
    <lineage>
        <taxon>Eukaryota</taxon>
        <taxon>Viridiplantae</taxon>
        <taxon>Streptophyta</taxon>
        <taxon>Embryophyta</taxon>
        <taxon>Tracheophyta</taxon>
        <taxon>Spermatophyta</taxon>
        <taxon>Magnoliopsida</taxon>
        <taxon>eudicotyledons</taxon>
        <taxon>Gunneridae</taxon>
        <taxon>Pentapetalae</taxon>
        <taxon>asterids</taxon>
        <taxon>lamiids</taxon>
        <taxon>Solanales</taxon>
        <taxon>Solanaceae</taxon>
        <taxon>Solanoideae</taxon>
        <taxon>Solaneae</taxon>
        <taxon>Solanum</taxon>
    </lineage>
</organism>
<name>A0A9J5Y394_SOLCO</name>
<gene>
    <name evidence="1" type="ORF">H5410_035925</name>
</gene>
<evidence type="ECO:0000313" key="2">
    <source>
        <dbReference type="Proteomes" id="UP000824120"/>
    </source>
</evidence>
<keyword evidence="2" id="KW-1185">Reference proteome</keyword>
<dbReference type="AlphaFoldDB" id="A0A9J5Y394"/>
<sequence>MKVDQILPKREEQSLQWEVRTKSRGPHLKEWMMTHELLYLSLRMTSHYSLEGLRSELDLALTQLELLQFPPQQIQYQLQHLL</sequence>
<proteinExistence type="predicted"/>
<protein>
    <submittedName>
        <fullName evidence="1">Uncharacterized protein</fullName>
    </submittedName>
</protein>
<comment type="caution">
    <text evidence="1">The sequence shown here is derived from an EMBL/GenBank/DDBJ whole genome shotgun (WGS) entry which is preliminary data.</text>
</comment>
<dbReference type="Proteomes" id="UP000824120">
    <property type="component" value="Chromosome 7"/>
</dbReference>
<reference evidence="1 2" key="1">
    <citation type="submission" date="2020-09" db="EMBL/GenBank/DDBJ databases">
        <title>De no assembly of potato wild relative species, Solanum commersonii.</title>
        <authorList>
            <person name="Cho K."/>
        </authorList>
    </citation>
    <scope>NUCLEOTIDE SEQUENCE [LARGE SCALE GENOMIC DNA]</scope>
    <source>
        <strain evidence="1">LZ3.2</strain>
        <tissue evidence="1">Leaf</tissue>
    </source>
</reference>